<proteinExistence type="predicted"/>
<dbReference type="PANTHER" id="PTHR40631">
    <property type="entry name" value="ALPHA-L-ARABINOFURANOSIDASE AXHA-2-RELATED"/>
    <property type="match status" value="1"/>
</dbReference>
<dbReference type="CDD" id="cd08987">
    <property type="entry name" value="GH62"/>
    <property type="match status" value="1"/>
</dbReference>
<keyword evidence="10" id="KW-0624">Polysaccharide degradation</keyword>
<evidence type="ECO:0000256" key="9">
    <source>
        <dbReference type="ARBA" id="ARBA00023295"/>
    </source>
</evidence>
<dbReference type="EMBL" id="CP126980">
    <property type="protein sequence ID" value="WIM93491.1"/>
    <property type="molecule type" value="Genomic_DNA"/>
</dbReference>
<dbReference type="Pfam" id="PF03664">
    <property type="entry name" value="Glyco_hydro_62"/>
    <property type="match status" value="1"/>
</dbReference>
<comment type="subcellular location">
    <subcellularLocation>
        <location evidence="2">Secreted</location>
    </subcellularLocation>
</comment>
<dbReference type="InterPro" id="IPR006311">
    <property type="entry name" value="TAT_signal"/>
</dbReference>
<dbReference type="SMART" id="SM00458">
    <property type="entry name" value="RICIN"/>
    <property type="match status" value="1"/>
</dbReference>
<keyword evidence="9" id="KW-0326">Glycosidase</keyword>
<dbReference type="InterPro" id="IPR035992">
    <property type="entry name" value="Ricin_B-like_lectins"/>
</dbReference>
<feature type="chain" id="PRO_5046251661" description="non-reducing end alpha-L-arabinofuranosidase" evidence="11">
    <location>
        <begin position="37"/>
        <end position="493"/>
    </location>
</feature>
<evidence type="ECO:0000256" key="7">
    <source>
        <dbReference type="ARBA" id="ARBA00022801"/>
    </source>
</evidence>
<evidence type="ECO:0000256" key="11">
    <source>
        <dbReference type="SAM" id="SignalP"/>
    </source>
</evidence>
<dbReference type="Pfam" id="PF14200">
    <property type="entry name" value="RicinB_lectin_2"/>
    <property type="match status" value="2"/>
</dbReference>
<evidence type="ECO:0000256" key="2">
    <source>
        <dbReference type="ARBA" id="ARBA00004613"/>
    </source>
</evidence>
<dbReference type="EC" id="3.2.1.55" evidence="3"/>
<feature type="signal peptide" evidence="11">
    <location>
        <begin position="1"/>
        <end position="36"/>
    </location>
</feature>
<keyword evidence="6 11" id="KW-0732">Signal</keyword>
<dbReference type="InterPro" id="IPR023296">
    <property type="entry name" value="Glyco_hydro_beta-prop_sf"/>
</dbReference>
<comment type="catalytic activity">
    <reaction evidence="1">
        <text>Hydrolysis of terminal non-reducing alpha-L-arabinofuranoside residues in alpha-L-arabinosides.</text>
        <dbReference type="EC" id="3.2.1.55"/>
    </reaction>
</comment>
<feature type="domain" description="Ricin B lectin" evidence="12">
    <location>
        <begin position="43"/>
        <end position="178"/>
    </location>
</feature>
<reference evidence="13 14" key="1">
    <citation type="submission" date="2023-06" db="EMBL/GenBank/DDBJ databases">
        <authorList>
            <person name="Yushchuk O."/>
            <person name="Binda E."/>
            <person name="Ruckert-Reed C."/>
            <person name="Fedorenko V."/>
            <person name="Kalinowski J."/>
            <person name="Marinelli F."/>
        </authorList>
    </citation>
    <scope>NUCLEOTIDE SEQUENCE [LARGE SCALE GENOMIC DNA]</scope>
    <source>
        <strain evidence="13 14">NRRL 3884</strain>
    </source>
</reference>
<dbReference type="SUPFAM" id="SSF50370">
    <property type="entry name" value="Ricin B-like lectins"/>
    <property type="match status" value="1"/>
</dbReference>
<evidence type="ECO:0000256" key="6">
    <source>
        <dbReference type="ARBA" id="ARBA00022729"/>
    </source>
</evidence>
<protein>
    <recommendedName>
        <fullName evidence="3">non-reducing end alpha-L-arabinofuranosidase</fullName>
        <ecNumber evidence="3">3.2.1.55</ecNumber>
    </recommendedName>
</protein>
<name>A0ABY8W6N1_9ACTN</name>
<evidence type="ECO:0000256" key="8">
    <source>
        <dbReference type="ARBA" id="ARBA00023277"/>
    </source>
</evidence>
<dbReference type="PANTHER" id="PTHR40631:SF1">
    <property type="entry name" value="ALPHA-L-ARABINOFURANOSIDASE AXHA-2-RELATED"/>
    <property type="match status" value="1"/>
</dbReference>
<evidence type="ECO:0000313" key="13">
    <source>
        <dbReference type="EMBL" id="WIM93491.1"/>
    </source>
</evidence>
<dbReference type="Gene3D" id="2.115.10.20">
    <property type="entry name" value="Glycosyl hydrolase domain, family 43"/>
    <property type="match status" value="1"/>
</dbReference>
<evidence type="ECO:0000313" key="14">
    <source>
        <dbReference type="Proteomes" id="UP001240150"/>
    </source>
</evidence>
<dbReference type="GO" id="GO:0016787">
    <property type="term" value="F:hydrolase activity"/>
    <property type="evidence" value="ECO:0007669"/>
    <property type="project" value="UniProtKB-KW"/>
</dbReference>
<accession>A0ABY8W6N1</accession>
<dbReference type="PROSITE" id="PS51318">
    <property type="entry name" value="TAT"/>
    <property type="match status" value="1"/>
</dbReference>
<keyword evidence="14" id="KW-1185">Reference proteome</keyword>
<organism evidence="13 14">
    <name type="scientific">Actinoplanes oblitus</name>
    <dbReference type="NCBI Taxonomy" id="3040509"/>
    <lineage>
        <taxon>Bacteria</taxon>
        <taxon>Bacillati</taxon>
        <taxon>Actinomycetota</taxon>
        <taxon>Actinomycetes</taxon>
        <taxon>Micromonosporales</taxon>
        <taxon>Micromonosporaceae</taxon>
        <taxon>Actinoplanes</taxon>
    </lineage>
</organism>
<evidence type="ECO:0000256" key="3">
    <source>
        <dbReference type="ARBA" id="ARBA00012670"/>
    </source>
</evidence>
<keyword evidence="5" id="KW-0858">Xylan degradation</keyword>
<dbReference type="Proteomes" id="UP001240150">
    <property type="component" value="Chromosome"/>
</dbReference>
<dbReference type="Gene3D" id="2.80.10.50">
    <property type="match status" value="3"/>
</dbReference>
<dbReference type="InterPro" id="IPR000772">
    <property type="entry name" value="Ricin_B_lectin"/>
</dbReference>
<dbReference type="InterPro" id="IPR005193">
    <property type="entry name" value="GH62_arabinosidase"/>
</dbReference>
<evidence type="ECO:0000256" key="4">
    <source>
        <dbReference type="ARBA" id="ARBA00022525"/>
    </source>
</evidence>
<dbReference type="SUPFAM" id="SSF75005">
    <property type="entry name" value="Arabinanase/levansucrase/invertase"/>
    <property type="match status" value="1"/>
</dbReference>
<keyword evidence="4" id="KW-0964">Secreted</keyword>
<evidence type="ECO:0000256" key="5">
    <source>
        <dbReference type="ARBA" id="ARBA00022651"/>
    </source>
</evidence>
<gene>
    <name evidence="13" type="ORF">ACTOB_005471</name>
</gene>
<sequence length="493" mass="52427">MTTRPGRRRWWRVALAAVTLAAGGAAVAITASQASASTINTSASYVLVNRNSGKALDVYNLATNDGAKIVQWARNDQAQQQWQFVDSGGGFYRLKSKLSGKVLDVYNLSTADGGAIVQWTDNNTTNQQFSVQDVDGYIQLINRNSGKAVEVQGASTADGGAVAQYADWNGANQQWQLVQVGSSTPTATSTGTCALPSTYKWSSTGALATPRSGWASLKDFTTAPYNGKQLVYATTHDTGSSWGSMNFGPITNWSDLGSATQNKMTSAAVAPSLFYFAPKNIWVLTYQWGGSAFSYRTSSDPTNANGWSAAQPLFTGTISGSGTGPIDQTIIGDGTNMYLFFAGDNGKIYRASMPIGNFPGSFGSTSTVVMSDTTNNLFEAPQVYKVQGQNQYLMTVEAVGANGRYFRSFTATSLAGSWTPQAATEGNPFAGKANSGATWTNDISHGELVRVSADQTMTVDPCHLQLLYQGRSPSSGGDYGLLPYRPGLLTLVR</sequence>
<evidence type="ECO:0000256" key="1">
    <source>
        <dbReference type="ARBA" id="ARBA00001462"/>
    </source>
</evidence>
<evidence type="ECO:0000259" key="12">
    <source>
        <dbReference type="SMART" id="SM00458"/>
    </source>
</evidence>
<keyword evidence="8" id="KW-0119">Carbohydrate metabolism</keyword>
<evidence type="ECO:0000256" key="10">
    <source>
        <dbReference type="ARBA" id="ARBA00023326"/>
    </source>
</evidence>
<keyword evidence="7 13" id="KW-0378">Hydrolase</keyword>
<dbReference type="PROSITE" id="PS50231">
    <property type="entry name" value="RICIN_B_LECTIN"/>
    <property type="match status" value="1"/>
</dbReference>
<dbReference type="RefSeq" id="WP_284914699.1">
    <property type="nucleotide sequence ID" value="NZ_CP126980.1"/>
</dbReference>